<dbReference type="PANTHER" id="PTHR30309">
    <property type="entry name" value="INNER MEMBRANE PROTEIN YGIH"/>
    <property type="match status" value="1"/>
</dbReference>
<feature type="transmembrane region" description="Helical" evidence="10">
    <location>
        <begin position="52"/>
        <end position="70"/>
    </location>
</feature>
<keyword evidence="3 10" id="KW-0808">Transferase</keyword>
<keyword evidence="1 10" id="KW-1003">Cell membrane</keyword>
<comment type="pathway">
    <text evidence="10">Lipid metabolism; phospholipid metabolism.</text>
</comment>
<evidence type="ECO:0000256" key="2">
    <source>
        <dbReference type="ARBA" id="ARBA00022516"/>
    </source>
</evidence>
<evidence type="ECO:0000256" key="8">
    <source>
        <dbReference type="ARBA" id="ARBA00023209"/>
    </source>
</evidence>
<evidence type="ECO:0000256" key="7">
    <source>
        <dbReference type="ARBA" id="ARBA00023136"/>
    </source>
</evidence>
<comment type="function">
    <text evidence="10">Catalyzes the transfer of an acyl group from acyl-phosphate (acyl-PO(4)) to glycerol-3-phosphate (G3P) to form lysophosphatidic acid (LPA). This enzyme utilizes acyl-phosphate as fatty acyl donor, but not acyl-CoA or acyl-ACP.</text>
</comment>
<comment type="catalytic activity">
    <reaction evidence="10">
        <text>an acyl phosphate + sn-glycerol 3-phosphate = a 1-acyl-sn-glycero-3-phosphate + phosphate</text>
        <dbReference type="Rhea" id="RHEA:34075"/>
        <dbReference type="ChEBI" id="CHEBI:43474"/>
        <dbReference type="ChEBI" id="CHEBI:57597"/>
        <dbReference type="ChEBI" id="CHEBI:57970"/>
        <dbReference type="ChEBI" id="CHEBI:59918"/>
        <dbReference type="EC" id="2.3.1.275"/>
    </reaction>
</comment>
<dbReference type="EMBL" id="BAUT01000018">
    <property type="protein sequence ID" value="GAE26085.1"/>
    <property type="molecule type" value="Genomic_DNA"/>
</dbReference>
<comment type="similarity">
    <text evidence="10">Belongs to the PlsY family.</text>
</comment>
<comment type="subunit">
    <text evidence="10">Probably interacts with PlsX.</text>
</comment>
<keyword evidence="9 10" id="KW-1208">Phospholipid metabolism</keyword>
<keyword evidence="2 10" id="KW-0444">Lipid biosynthesis</keyword>
<dbReference type="STRING" id="1236970.JCM9140_2113"/>
<keyword evidence="11" id="KW-0012">Acyltransferase</keyword>
<keyword evidence="5 10" id="KW-1133">Transmembrane helix</keyword>
<keyword evidence="6 10" id="KW-0443">Lipid metabolism</keyword>
<evidence type="ECO:0000256" key="3">
    <source>
        <dbReference type="ARBA" id="ARBA00022679"/>
    </source>
</evidence>
<proteinExistence type="inferred from homology"/>
<keyword evidence="8 10" id="KW-0594">Phospholipid biosynthesis</keyword>
<dbReference type="GO" id="GO:0008654">
    <property type="term" value="P:phospholipid biosynthetic process"/>
    <property type="evidence" value="ECO:0007669"/>
    <property type="project" value="UniProtKB-UniRule"/>
</dbReference>
<dbReference type="EC" id="2.3.1.275" evidence="10"/>
<evidence type="ECO:0000256" key="1">
    <source>
        <dbReference type="ARBA" id="ARBA00022475"/>
    </source>
</evidence>
<feature type="transmembrane region" description="Helical" evidence="10">
    <location>
        <begin position="159"/>
        <end position="176"/>
    </location>
</feature>
<comment type="caution">
    <text evidence="11">The sequence shown here is derived from an EMBL/GenBank/DDBJ whole genome shotgun (WGS) entry which is preliminary data.</text>
</comment>
<dbReference type="UniPathway" id="UPA00085"/>
<evidence type="ECO:0000256" key="9">
    <source>
        <dbReference type="ARBA" id="ARBA00023264"/>
    </source>
</evidence>
<organism evidence="11 12">
    <name type="scientific">Halalkalibacter wakoensis JCM 9140</name>
    <dbReference type="NCBI Taxonomy" id="1236970"/>
    <lineage>
        <taxon>Bacteria</taxon>
        <taxon>Bacillati</taxon>
        <taxon>Bacillota</taxon>
        <taxon>Bacilli</taxon>
        <taxon>Bacillales</taxon>
        <taxon>Bacillaceae</taxon>
        <taxon>Halalkalibacter</taxon>
    </lineage>
</organism>
<feature type="transmembrane region" description="Helical" evidence="10">
    <location>
        <begin position="136"/>
        <end position="153"/>
    </location>
</feature>
<keyword evidence="12" id="KW-1185">Reference proteome</keyword>
<feature type="transmembrane region" description="Helical" evidence="10">
    <location>
        <begin position="82"/>
        <end position="99"/>
    </location>
</feature>
<sequence length="189" mass="20661">MMIFLMFCVLAYLIGAIPTGKLVAKLKGVDIQSVGTKNIGASNVYLNLGKKLAFVVLLGDVGKAFFMVMFASQYFNGGQTMLIALCVIIGNLKSIFLHFTGGKGIATSLGIFLATEPIALLIIGVLWILGLVFKKYIVVAGVAAVLMVPYQYIGYEERIAVVAAFFIVLFMLLKHNENIKWAKEAQHEY</sequence>
<dbReference type="OrthoDB" id="9777124at2"/>
<dbReference type="InterPro" id="IPR003811">
    <property type="entry name" value="G3P_acylTferase_PlsY"/>
</dbReference>
<protein>
    <recommendedName>
        <fullName evidence="10">Glycerol-3-phosphate acyltransferase</fullName>
    </recommendedName>
    <alternativeName>
        <fullName evidence="10">Acyl-PO4 G3P acyltransferase</fullName>
    </alternativeName>
    <alternativeName>
        <fullName evidence="10">Acyl-phosphate--glycerol-3-phosphate acyltransferase</fullName>
    </alternativeName>
    <alternativeName>
        <fullName evidence="10">G3P acyltransferase</fullName>
        <shortName evidence="10">GPAT</shortName>
        <ecNumber evidence="10">2.3.1.275</ecNumber>
    </alternativeName>
    <alternativeName>
        <fullName evidence="10">Lysophosphatidic acid synthase</fullName>
        <shortName evidence="10">LPA synthase</shortName>
    </alternativeName>
</protein>
<dbReference type="HAMAP" id="MF_01043">
    <property type="entry name" value="PlsY"/>
    <property type="match status" value="1"/>
</dbReference>
<feature type="transmembrane region" description="Helical" evidence="10">
    <location>
        <begin position="105"/>
        <end position="129"/>
    </location>
</feature>
<dbReference type="GO" id="GO:0043772">
    <property type="term" value="F:acyl-phosphate glycerol-3-phosphate acyltransferase activity"/>
    <property type="evidence" value="ECO:0007669"/>
    <property type="project" value="UniProtKB-UniRule"/>
</dbReference>
<evidence type="ECO:0000313" key="12">
    <source>
        <dbReference type="Proteomes" id="UP000018890"/>
    </source>
</evidence>
<dbReference type="PANTHER" id="PTHR30309:SF0">
    <property type="entry name" value="GLYCEROL-3-PHOSPHATE ACYLTRANSFERASE-RELATED"/>
    <property type="match status" value="1"/>
</dbReference>
<dbReference type="Pfam" id="PF02660">
    <property type="entry name" value="G3P_acyltransf"/>
    <property type="match status" value="1"/>
</dbReference>
<dbReference type="GO" id="GO:0005886">
    <property type="term" value="C:plasma membrane"/>
    <property type="evidence" value="ECO:0007669"/>
    <property type="project" value="UniProtKB-SubCell"/>
</dbReference>
<evidence type="ECO:0000256" key="5">
    <source>
        <dbReference type="ARBA" id="ARBA00022989"/>
    </source>
</evidence>
<evidence type="ECO:0000313" key="11">
    <source>
        <dbReference type="EMBL" id="GAE26085.1"/>
    </source>
</evidence>
<dbReference type="AlphaFoldDB" id="W4Q2B0"/>
<reference evidence="11" key="1">
    <citation type="journal article" date="2014" name="Genome Announc.">
        <title>Draft Genome Sequences of Three Alkaliphilic Bacillus Strains, Bacillus wakoensis JCM 9140T, Bacillus akibai JCM 9157T, and Bacillus hemicellulosilyticus JCM 9152T.</title>
        <authorList>
            <person name="Yuki M."/>
            <person name="Oshima K."/>
            <person name="Suda W."/>
            <person name="Oshida Y."/>
            <person name="Kitamura K."/>
            <person name="Iida T."/>
            <person name="Hattori M."/>
            <person name="Ohkuma M."/>
        </authorList>
    </citation>
    <scope>NUCLEOTIDE SEQUENCE [LARGE SCALE GENOMIC DNA]</scope>
    <source>
        <strain evidence="11">JCM 9140</strain>
    </source>
</reference>
<evidence type="ECO:0000256" key="10">
    <source>
        <dbReference type="HAMAP-Rule" id="MF_01043"/>
    </source>
</evidence>
<gene>
    <name evidence="10" type="primary">plsY</name>
    <name evidence="11" type="ORF">JCM9140_2113</name>
</gene>
<evidence type="ECO:0000256" key="4">
    <source>
        <dbReference type="ARBA" id="ARBA00022692"/>
    </source>
</evidence>
<dbReference type="Proteomes" id="UP000018890">
    <property type="component" value="Unassembled WGS sequence"/>
</dbReference>
<keyword evidence="7 10" id="KW-0472">Membrane</keyword>
<evidence type="ECO:0000256" key="6">
    <source>
        <dbReference type="ARBA" id="ARBA00023098"/>
    </source>
</evidence>
<accession>W4Q2B0</accession>
<name>W4Q2B0_9BACI</name>
<comment type="subcellular location">
    <subcellularLocation>
        <location evidence="10">Cell membrane</location>
        <topology evidence="10">Multi-pass membrane protein</topology>
    </subcellularLocation>
</comment>
<dbReference type="SMART" id="SM01207">
    <property type="entry name" value="G3P_acyltransf"/>
    <property type="match status" value="1"/>
</dbReference>
<dbReference type="RefSeq" id="WP_052002163.1">
    <property type="nucleotide sequence ID" value="NZ_BAUT01000018.1"/>
</dbReference>
<keyword evidence="4 10" id="KW-0812">Transmembrane</keyword>